<organism evidence="1">
    <name type="scientific">marine sediment metagenome</name>
    <dbReference type="NCBI Taxonomy" id="412755"/>
    <lineage>
        <taxon>unclassified sequences</taxon>
        <taxon>metagenomes</taxon>
        <taxon>ecological metagenomes</taxon>
    </lineage>
</organism>
<gene>
    <name evidence="1" type="ORF">LCGC14_0105760</name>
</gene>
<reference evidence="1" key="1">
    <citation type="journal article" date="2015" name="Nature">
        <title>Complex archaea that bridge the gap between prokaryotes and eukaryotes.</title>
        <authorList>
            <person name="Spang A."/>
            <person name="Saw J.H."/>
            <person name="Jorgensen S.L."/>
            <person name="Zaremba-Niedzwiedzka K."/>
            <person name="Martijn J."/>
            <person name="Lind A.E."/>
            <person name="van Eijk R."/>
            <person name="Schleper C."/>
            <person name="Guy L."/>
            <person name="Ettema T.J."/>
        </authorList>
    </citation>
    <scope>NUCLEOTIDE SEQUENCE</scope>
</reference>
<dbReference type="EMBL" id="LAZR01000030">
    <property type="protein sequence ID" value="KKO02620.1"/>
    <property type="molecule type" value="Genomic_DNA"/>
</dbReference>
<protein>
    <submittedName>
        <fullName evidence="1">Uncharacterized protein</fullName>
    </submittedName>
</protein>
<name>A0A0F9VEY9_9ZZZZ</name>
<accession>A0A0F9VEY9</accession>
<dbReference type="AlphaFoldDB" id="A0A0F9VEY9"/>
<evidence type="ECO:0000313" key="1">
    <source>
        <dbReference type="EMBL" id="KKO02620.1"/>
    </source>
</evidence>
<sequence>MMNIGWVNPPEKITAGIQIRKTIIAVKIRPVSRMESGGNSRAST</sequence>
<proteinExistence type="predicted"/>
<comment type="caution">
    <text evidence="1">The sequence shown here is derived from an EMBL/GenBank/DDBJ whole genome shotgun (WGS) entry which is preliminary data.</text>
</comment>